<name>A0A3B0UWX0_9ZZZZ</name>
<dbReference type="EMBL" id="UOEQ01000520">
    <property type="protein sequence ID" value="VAW24276.1"/>
    <property type="molecule type" value="Genomic_DNA"/>
</dbReference>
<dbReference type="SUPFAM" id="SSF54211">
    <property type="entry name" value="Ribosomal protein S5 domain 2-like"/>
    <property type="match status" value="1"/>
</dbReference>
<dbReference type="InterPro" id="IPR020568">
    <property type="entry name" value="Ribosomal_Su5_D2-typ_SF"/>
</dbReference>
<evidence type="ECO:0000313" key="3">
    <source>
        <dbReference type="EMBL" id="VAW24276.1"/>
    </source>
</evidence>
<evidence type="ECO:0000259" key="2">
    <source>
        <dbReference type="PROSITE" id="PS51786"/>
    </source>
</evidence>
<dbReference type="Gene3D" id="3.30.230.10">
    <property type="match status" value="1"/>
</dbReference>
<dbReference type="Pfam" id="PF05362">
    <property type="entry name" value="Lon_C"/>
    <property type="match status" value="1"/>
</dbReference>
<dbReference type="GO" id="GO:0006508">
    <property type="term" value="P:proteolysis"/>
    <property type="evidence" value="ECO:0007669"/>
    <property type="project" value="UniProtKB-KW"/>
</dbReference>
<feature type="domain" description="Lon proteolytic" evidence="2">
    <location>
        <begin position="1"/>
        <end position="62"/>
    </location>
</feature>
<dbReference type="InterPro" id="IPR008269">
    <property type="entry name" value="Lon_proteolytic"/>
</dbReference>
<keyword evidence="3" id="KW-0645">Protease</keyword>
<dbReference type="EC" id="3.4.21.53" evidence="3"/>
<dbReference type="AlphaFoldDB" id="A0A3B0UWX0"/>
<feature type="region of interest" description="Disordered" evidence="1">
    <location>
        <begin position="64"/>
        <end position="91"/>
    </location>
</feature>
<dbReference type="GO" id="GO:0030163">
    <property type="term" value="P:protein catabolic process"/>
    <property type="evidence" value="ECO:0007669"/>
    <property type="project" value="InterPro"/>
</dbReference>
<organism evidence="3">
    <name type="scientific">hydrothermal vent metagenome</name>
    <dbReference type="NCBI Taxonomy" id="652676"/>
    <lineage>
        <taxon>unclassified sequences</taxon>
        <taxon>metagenomes</taxon>
        <taxon>ecological metagenomes</taxon>
    </lineage>
</organism>
<feature type="non-terminal residue" evidence="3">
    <location>
        <position position="1"/>
    </location>
</feature>
<dbReference type="InterPro" id="IPR027065">
    <property type="entry name" value="Lon_Prtase"/>
</dbReference>
<evidence type="ECO:0000256" key="1">
    <source>
        <dbReference type="SAM" id="MobiDB-lite"/>
    </source>
</evidence>
<reference evidence="3" key="1">
    <citation type="submission" date="2018-06" db="EMBL/GenBank/DDBJ databases">
        <authorList>
            <person name="Zhirakovskaya E."/>
        </authorList>
    </citation>
    <scope>NUCLEOTIDE SEQUENCE</scope>
</reference>
<dbReference type="GO" id="GO:0004252">
    <property type="term" value="F:serine-type endopeptidase activity"/>
    <property type="evidence" value="ECO:0007669"/>
    <property type="project" value="UniProtKB-EC"/>
</dbReference>
<dbReference type="GO" id="GO:0005524">
    <property type="term" value="F:ATP binding"/>
    <property type="evidence" value="ECO:0007669"/>
    <property type="project" value="InterPro"/>
</dbReference>
<protein>
    <submittedName>
        <fullName evidence="3">ATP-dependent protease La Type I</fullName>
        <ecNumber evidence="3">3.4.21.53</ecNumber>
    </submittedName>
</protein>
<keyword evidence="3" id="KW-0378">Hydrolase</keyword>
<dbReference type="GO" id="GO:0004176">
    <property type="term" value="F:ATP-dependent peptidase activity"/>
    <property type="evidence" value="ECO:0007669"/>
    <property type="project" value="InterPro"/>
</dbReference>
<accession>A0A3B0UWX0</accession>
<dbReference type="PROSITE" id="PS51786">
    <property type="entry name" value="LON_PROTEOLYTIC"/>
    <property type="match status" value="1"/>
</dbReference>
<dbReference type="InterPro" id="IPR014721">
    <property type="entry name" value="Ribsml_uS5_D2-typ_fold_subgr"/>
</dbReference>
<dbReference type="PANTHER" id="PTHR10046">
    <property type="entry name" value="ATP DEPENDENT LON PROTEASE FAMILY MEMBER"/>
    <property type="match status" value="1"/>
</dbReference>
<sequence length="91" mass="9883">RVLPIGGLKEKLLAALRGGIKTVLIPQDNVHDLKELPDSVKEGLEIIPVSRMGQVIEHALVETPKPIEWTPQDQSRAADDASKDSASSMPH</sequence>
<gene>
    <name evidence="3" type="ORF">MNBD_ALPHA11-1938</name>
</gene>
<proteinExistence type="predicted"/>